<dbReference type="InterPro" id="IPR050155">
    <property type="entry name" value="HAD-like_hydrolase_sf"/>
</dbReference>
<dbReference type="SFLD" id="SFLDG01129">
    <property type="entry name" value="C1.5:_HAD__Beta-PGM__Phosphata"/>
    <property type="match status" value="1"/>
</dbReference>
<proteinExistence type="predicted"/>
<dbReference type="InterPro" id="IPR023214">
    <property type="entry name" value="HAD_sf"/>
</dbReference>
<name>A0A1N6PKU7_9SPHI</name>
<keyword evidence="2" id="KW-0378">Hydrolase</keyword>
<evidence type="ECO:0000313" key="2">
    <source>
        <dbReference type="EMBL" id="MBB6126135.1"/>
    </source>
</evidence>
<gene>
    <name evidence="2" type="ORF">HDF22_000236</name>
    <name evidence="1" type="ORF">HDF23_000274</name>
</gene>
<reference evidence="3 4" key="1">
    <citation type="submission" date="2020-08" db="EMBL/GenBank/DDBJ databases">
        <title>Genomic Encyclopedia of Type Strains, Phase IV (KMG-V): Genome sequencing to study the core and pangenomes of soil and plant-associated prokaryotes.</title>
        <authorList>
            <person name="Whitman W."/>
        </authorList>
    </citation>
    <scope>NUCLEOTIDE SEQUENCE [LARGE SCALE GENOMIC DNA]</scope>
    <source>
        <strain evidence="1 3">ANJLi2</strain>
        <strain evidence="2 4">MP601</strain>
    </source>
</reference>
<dbReference type="GO" id="GO:0008967">
    <property type="term" value="F:phosphoglycolate phosphatase activity"/>
    <property type="evidence" value="ECO:0007669"/>
    <property type="project" value="TreeGrafter"/>
</dbReference>
<dbReference type="Pfam" id="PF00702">
    <property type="entry name" value="Hydrolase"/>
    <property type="match status" value="1"/>
</dbReference>
<dbReference type="OrthoDB" id="5504491at2"/>
<organism evidence="2 4">
    <name type="scientific">Mucilaginibacter lappiensis</name>
    <dbReference type="NCBI Taxonomy" id="354630"/>
    <lineage>
        <taxon>Bacteria</taxon>
        <taxon>Pseudomonadati</taxon>
        <taxon>Bacteroidota</taxon>
        <taxon>Sphingobacteriia</taxon>
        <taxon>Sphingobacteriales</taxon>
        <taxon>Sphingobacteriaceae</taxon>
        <taxon>Mucilaginibacter</taxon>
    </lineage>
</organism>
<evidence type="ECO:0000313" key="4">
    <source>
        <dbReference type="Proteomes" id="UP000548326"/>
    </source>
</evidence>
<dbReference type="GO" id="GO:0005829">
    <property type="term" value="C:cytosol"/>
    <property type="evidence" value="ECO:0007669"/>
    <property type="project" value="TreeGrafter"/>
</dbReference>
<dbReference type="SFLD" id="SFLDG01135">
    <property type="entry name" value="C1.5.6:_HAD__Beta-PGM__Phospha"/>
    <property type="match status" value="1"/>
</dbReference>
<dbReference type="GO" id="GO:0006281">
    <property type="term" value="P:DNA repair"/>
    <property type="evidence" value="ECO:0007669"/>
    <property type="project" value="TreeGrafter"/>
</dbReference>
<dbReference type="Proteomes" id="UP000541583">
    <property type="component" value="Unassembled WGS sequence"/>
</dbReference>
<sequence>MNSTIKMVVFDMAGTVVDEDNVVYKTLQKAINEAGYNFTLDEVLAQGAGKEKLQAIKSILNVYAENDDEELANSIFANFMIQLKDAYAVLNVLPQNNATELFAALKERKILTVFNTGYNRVIAQSLVDKLGWKKGVEFDDLVTATDVPKNRPNPDMILFAMQQFGITNGNEVVKVGDSIIDIEEGKNAGCVYSIGITTGAHTFEQLQSAKPDYIIDNLLDLLPVLDDHMSK</sequence>
<dbReference type="NCBIfam" id="TIGR01549">
    <property type="entry name" value="HAD-SF-IA-v1"/>
    <property type="match status" value="1"/>
</dbReference>
<comment type="caution">
    <text evidence="2">The sequence shown here is derived from an EMBL/GenBank/DDBJ whole genome shotgun (WGS) entry which is preliminary data.</text>
</comment>
<dbReference type="Gene3D" id="1.10.150.240">
    <property type="entry name" value="Putative phosphatase, domain 2"/>
    <property type="match status" value="1"/>
</dbReference>
<dbReference type="Proteomes" id="UP000548326">
    <property type="component" value="Unassembled WGS sequence"/>
</dbReference>
<keyword evidence="3" id="KW-1185">Reference proteome</keyword>
<dbReference type="EMBL" id="JACHCB010000001">
    <property type="protein sequence ID" value="MBB6107544.1"/>
    <property type="molecule type" value="Genomic_DNA"/>
</dbReference>
<dbReference type="RefSeq" id="WP_076370091.1">
    <property type="nucleotide sequence ID" value="NZ_FTMG01000001.1"/>
</dbReference>
<dbReference type="PANTHER" id="PTHR43434">
    <property type="entry name" value="PHOSPHOGLYCOLATE PHOSPHATASE"/>
    <property type="match status" value="1"/>
</dbReference>
<dbReference type="SUPFAM" id="SSF56784">
    <property type="entry name" value="HAD-like"/>
    <property type="match status" value="1"/>
</dbReference>
<dbReference type="InterPro" id="IPR036412">
    <property type="entry name" value="HAD-like_sf"/>
</dbReference>
<dbReference type="InterPro" id="IPR023198">
    <property type="entry name" value="PGP-like_dom2"/>
</dbReference>
<dbReference type="EMBL" id="JACHCA010000001">
    <property type="protein sequence ID" value="MBB6126135.1"/>
    <property type="molecule type" value="Genomic_DNA"/>
</dbReference>
<evidence type="ECO:0000313" key="1">
    <source>
        <dbReference type="EMBL" id="MBB6107544.1"/>
    </source>
</evidence>
<dbReference type="AlphaFoldDB" id="A0A1N6PKU7"/>
<dbReference type="SFLD" id="SFLDS00003">
    <property type="entry name" value="Haloacid_Dehalogenase"/>
    <property type="match status" value="1"/>
</dbReference>
<dbReference type="PANTHER" id="PTHR43434:SF19">
    <property type="entry name" value="PHOSPHONOACETALDEHYDE HYDROLASE"/>
    <property type="match status" value="1"/>
</dbReference>
<protein>
    <submittedName>
        <fullName evidence="2">Phosphonatase-like hydrolase</fullName>
    </submittedName>
</protein>
<dbReference type="InterPro" id="IPR006439">
    <property type="entry name" value="HAD-SF_hydro_IA"/>
</dbReference>
<dbReference type="STRING" id="354630.SAMN05421821_101534"/>
<accession>A0A1N6PKU7</accession>
<dbReference type="Gene3D" id="3.40.50.1000">
    <property type="entry name" value="HAD superfamily/HAD-like"/>
    <property type="match status" value="1"/>
</dbReference>
<evidence type="ECO:0000313" key="3">
    <source>
        <dbReference type="Proteomes" id="UP000541583"/>
    </source>
</evidence>